<sequence>MGLLLAVGSLLIVRTTATAELQGVKCGDYLCDTSQYCSSHSKDCQPCSSVCNISSGKYDEEECMTDCRDYLRDKRYVLLKQYEKLRGEVGKLWILAGISTAIALLSLLSTLYLFASKFTRWQKMRDATARSFAGNGNGNSSSNNNNNNNNTNTKNNQEKQRRAQNDVESGTSKHNGLKLTMPTISASVAPSRHVENGSATSSGSRSGIENATPNTSSTTLSRRHPSEDTTLDYAYDNPAMTPSPESVQLRTKRESSF</sequence>
<proteinExistence type="predicted"/>
<feature type="transmembrane region" description="Helical" evidence="2">
    <location>
        <begin position="92"/>
        <end position="115"/>
    </location>
</feature>
<feature type="chain" id="PRO_5005575205" description="Protein grindelwald" evidence="3">
    <location>
        <begin position="19"/>
        <end position="257"/>
    </location>
</feature>
<evidence type="ECO:0000313" key="5">
    <source>
        <dbReference type="Proteomes" id="UP000053825"/>
    </source>
</evidence>
<keyword evidence="2" id="KW-0472">Membrane</keyword>
<keyword evidence="2" id="KW-0812">Transmembrane</keyword>
<evidence type="ECO:0000256" key="3">
    <source>
        <dbReference type="SAM" id="SignalP"/>
    </source>
</evidence>
<evidence type="ECO:0000256" key="2">
    <source>
        <dbReference type="SAM" id="Phobius"/>
    </source>
</evidence>
<evidence type="ECO:0008006" key="6">
    <source>
        <dbReference type="Google" id="ProtNLM"/>
    </source>
</evidence>
<keyword evidence="3" id="KW-0732">Signal</keyword>
<name>A0A0L7RDB2_9HYME</name>
<dbReference type="STRING" id="597456.A0A0L7RDB2"/>
<dbReference type="EMBL" id="KQ414614">
    <property type="protein sequence ID" value="KOC68809.1"/>
    <property type="molecule type" value="Genomic_DNA"/>
</dbReference>
<gene>
    <name evidence="4" type="ORF">WH47_10797</name>
</gene>
<accession>A0A0L7RDB2</accession>
<organism evidence="4 5">
    <name type="scientific">Habropoda laboriosa</name>
    <dbReference type="NCBI Taxonomy" id="597456"/>
    <lineage>
        <taxon>Eukaryota</taxon>
        <taxon>Metazoa</taxon>
        <taxon>Ecdysozoa</taxon>
        <taxon>Arthropoda</taxon>
        <taxon>Hexapoda</taxon>
        <taxon>Insecta</taxon>
        <taxon>Pterygota</taxon>
        <taxon>Neoptera</taxon>
        <taxon>Endopterygota</taxon>
        <taxon>Hymenoptera</taxon>
        <taxon>Apocrita</taxon>
        <taxon>Aculeata</taxon>
        <taxon>Apoidea</taxon>
        <taxon>Anthophila</taxon>
        <taxon>Apidae</taxon>
        <taxon>Habropoda</taxon>
    </lineage>
</organism>
<dbReference type="AlphaFoldDB" id="A0A0L7RDB2"/>
<keyword evidence="2" id="KW-1133">Transmembrane helix</keyword>
<feature type="compositionally biased region" description="Polar residues" evidence="1">
    <location>
        <begin position="197"/>
        <end position="220"/>
    </location>
</feature>
<dbReference type="OrthoDB" id="6599193at2759"/>
<protein>
    <recommendedName>
        <fullName evidence="6">Protein grindelwald</fullName>
    </recommendedName>
</protein>
<keyword evidence="5" id="KW-1185">Reference proteome</keyword>
<reference evidence="4 5" key="1">
    <citation type="submission" date="2015-07" db="EMBL/GenBank/DDBJ databases">
        <title>The genome of Habropoda laboriosa.</title>
        <authorList>
            <person name="Pan H."/>
            <person name="Kapheim K."/>
        </authorList>
    </citation>
    <scope>NUCLEOTIDE SEQUENCE [LARGE SCALE GENOMIC DNA]</scope>
    <source>
        <strain evidence="4">0110345459</strain>
    </source>
</reference>
<feature type="region of interest" description="Disordered" evidence="1">
    <location>
        <begin position="130"/>
        <end position="257"/>
    </location>
</feature>
<dbReference type="Proteomes" id="UP000053825">
    <property type="component" value="Unassembled WGS sequence"/>
</dbReference>
<evidence type="ECO:0000313" key="4">
    <source>
        <dbReference type="EMBL" id="KOC68809.1"/>
    </source>
</evidence>
<feature type="compositionally biased region" description="Low complexity" evidence="1">
    <location>
        <begin position="138"/>
        <end position="155"/>
    </location>
</feature>
<feature type="signal peptide" evidence="3">
    <location>
        <begin position="1"/>
        <end position="18"/>
    </location>
</feature>
<evidence type="ECO:0000256" key="1">
    <source>
        <dbReference type="SAM" id="MobiDB-lite"/>
    </source>
</evidence>
<feature type="compositionally biased region" description="Basic and acidic residues" evidence="1">
    <location>
        <begin position="156"/>
        <end position="165"/>
    </location>
</feature>